<dbReference type="PROSITE" id="PS51832">
    <property type="entry name" value="HD_GYP"/>
    <property type="match status" value="1"/>
</dbReference>
<dbReference type="AlphaFoldDB" id="A0A177P1X9"/>
<dbReference type="RefSeq" id="WP_064025522.1">
    <property type="nucleotide sequence ID" value="NZ_LUUK01000050.1"/>
</dbReference>
<gene>
    <name evidence="2" type="ORF">A1355_20810</name>
</gene>
<dbReference type="CDD" id="cd00077">
    <property type="entry name" value="HDc"/>
    <property type="match status" value="1"/>
</dbReference>
<dbReference type="InterPro" id="IPR037522">
    <property type="entry name" value="HD_GYP_dom"/>
</dbReference>
<dbReference type="InterPro" id="IPR021812">
    <property type="entry name" value="DUF3391"/>
</dbReference>
<dbReference type="Pfam" id="PF13487">
    <property type="entry name" value="HD_5"/>
    <property type="match status" value="1"/>
</dbReference>
<dbReference type="Proteomes" id="UP000077628">
    <property type="component" value="Unassembled WGS sequence"/>
</dbReference>
<dbReference type="NCBIfam" id="TIGR00277">
    <property type="entry name" value="HDIG"/>
    <property type="match status" value="1"/>
</dbReference>
<name>A0A177P1X9_9GAMM</name>
<evidence type="ECO:0000259" key="1">
    <source>
        <dbReference type="PROSITE" id="PS51832"/>
    </source>
</evidence>
<evidence type="ECO:0000313" key="2">
    <source>
        <dbReference type="EMBL" id="OAI24265.1"/>
    </source>
</evidence>
<dbReference type="InterPro" id="IPR003607">
    <property type="entry name" value="HD/PDEase_dom"/>
</dbReference>
<dbReference type="InterPro" id="IPR006675">
    <property type="entry name" value="HDIG_dom"/>
</dbReference>
<organism evidence="2 3">
    <name type="scientific">Methylomonas koyamae</name>
    <dbReference type="NCBI Taxonomy" id="702114"/>
    <lineage>
        <taxon>Bacteria</taxon>
        <taxon>Pseudomonadati</taxon>
        <taxon>Pseudomonadota</taxon>
        <taxon>Gammaproteobacteria</taxon>
        <taxon>Methylococcales</taxon>
        <taxon>Methylococcaceae</taxon>
        <taxon>Methylomonas</taxon>
    </lineage>
</organism>
<keyword evidence="3" id="KW-1185">Reference proteome</keyword>
<dbReference type="GO" id="GO:0008081">
    <property type="term" value="F:phosphoric diester hydrolase activity"/>
    <property type="evidence" value="ECO:0007669"/>
    <property type="project" value="UniProtKB-ARBA"/>
</dbReference>
<dbReference type="EMBL" id="LUUK01000050">
    <property type="protein sequence ID" value="OAI24265.1"/>
    <property type="molecule type" value="Genomic_DNA"/>
</dbReference>
<accession>A0A177P1X9</accession>
<comment type="caution">
    <text evidence="2">The sequence shown here is derived from an EMBL/GenBank/DDBJ whole genome shotgun (WGS) entry which is preliminary data.</text>
</comment>
<dbReference type="PANTHER" id="PTHR43155">
    <property type="entry name" value="CYCLIC DI-GMP PHOSPHODIESTERASE PA4108-RELATED"/>
    <property type="match status" value="1"/>
</dbReference>
<evidence type="ECO:0000313" key="3">
    <source>
        <dbReference type="Proteomes" id="UP000077628"/>
    </source>
</evidence>
<proteinExistence type="predicted"/>
<dbReference type="Pfam" id="PF11871">
    <property type="entry name" value="DUF3391"/>
    <property type="match status" value="1"/>
</dbReference>
<dbReference type="SUPFAM" id="SSF109604">
    <property type="entry name" value="HD-domain/PDEase-like"/>
    <property type="match status" value="1"/>
</dbReference>
<feature type="domain" description="HD-GYP" evidence="1">
    <location>
        <begin position="137"/>
        <end position="335"/>
    </location>
</feature>
<dbReference type="Gene3D" id="1.10.3210.10">
    <property type="entry name" value="Hypothetical protein af1432"/>
    <property type="match status" value="1"/>
</dbReference>
<dbReference type="STRING" id="702114.A1355_20810"/>
<protein>
    <submittedName>
        <fullName evidence="2">Phosphodiesterase</fullName>
    </submittedName>
</protein>
<dbReference type="PANTHER" id="PTHR43155:SF2">
    <property type="entry name" value="CYCLIC DI-GMP PHOSPHODIESTERASE PA4108"/>
    <property type="match status" value="1"/>
</dbReference>
<sequence length="402" mass="45220">MIKKIEVGDLRPGMYVHDLNRDWSEHPFLRNRFKLASAQDVEKIADLGLRYVYIDTDKGDDLAPSGDSNQFTPAQTSEIHRSAAIEPIVAAVPIAEELRQARHVYHEAHSIVRDMLQDCRLGKQVALEQARPVVTAITESIFRNPDALISLLRLKRADQYTFQHSVAVGTLLISFCRALNIERAEIELAGMGGLLHDIGKMRIPQELLNKAGKLTSAEFEIVKGHVEAGRGLLENTFGISPISISVAAEHHERYDGSGYPLGLIGEQISRFGQMAAIVDVYDALTSNRVYHHGTEPTAVLKTLLEGGGSHFNTRLVHQFIRTVGIYPVGTLVKLESDELAVVVEQHREDLLHPKVRTIFDARQRRFIKPRDYDLAKPSCNRRILSFEMPGRWRIEPTAYLRQ</sequence>
<reference evidence="3" key="1">
    <citation type="submission" date="2016-03" db="EMBL/GenBank/DDBJ databases">
        <authorList>
            <person name="Heylen K."/>
            <person name="De Vos P."/>
            <person name="Vekeman B."/>
        </authorList>
    </citation>
    <scope>NUCLEOTIDE SEQUENCE [LARGE SCALE GENOMIC DNA]</scope>
    <source>
        <strain evidence="3">R-45383</strain>
    </source>
</reference>
<dbReference type="OrthoDB" id="9764808at2"/>
<dbReference type="SMART" id="SM00471">
    <property type="entry name" value="HDc"/>
    <property type="match status" value="1"/>
</dbReference>